<feature type="compositionally biased region" description="Basic residues" evidence="10">
    <location>
        <begin position="510"/>
        <end position="520"/>
    </location>
</feature>
<dbReference type="KEGG" id="aqu:100641437"/>
<dbReference type="SUPFAM" id="SSF158702">
    <property type="entry name" value="Sec63 N-terminal domain-like"/>
    <property type="match status" value="1"/>
</dbReference>
<accession>A0AAN0JJU6</accession>
<dbReference type="GO" id="GO:0051321">
    <property type="term" value="P:meiotic cell cycle"/>
    <property type="evidence" value="ECO:0007669"/>
    <property type="project" value="UniProtKB-KW"/>
</dbReference>
<dbReference type="EC" id="5.6.2.4" evidence="8"/>
<feature type="region of interest" description="Disordered" evidence="10">
    <location>
        <begin position="490"/>
        <end position="520"/>
    </location>
</feature>
<evidence type="ECO:0000256" key="2">
    <source>
        <dbReference type="ARBA" id="ARBA00022801"/>
    </source>
</evidence>
<comment type="catalytic activity">
    <reaction evidence="7">
        <text>Couples ATP hydrolysis with the unwinding of duplex DNA by translocating in the 3'-5' direction.</text>
        <dbReference type="EC" id="5.6.2.4"/>
    </reaction>
</comment>
<dbReference type="Gene3D" id="1.10.3380.10">
    <property type="entry name" value="Sec63 N-terminal domain-like domain"/>
    <property type="match status" value="1"/>
</dbReference>
<proteinExistence type="predicted"/>
<evidence type="ECO:0000256" key="3">
    <source>
        <dbReference type="ARBA" id="ARBA00022806"/>
    </source>
</evidence>
<dbReference type="Proteomes" id="UP000007879">
    <property type="component" value="Unassembled WGS sequence"/>
</dbReference>
<evidence type="ECO:0000256" key="10">
    <source>
        <dbReference type="SAM" id="MobiDB-lite"/>
    </source>
</evidence>
<keyword evidence="1" id="KW-0547">Nucleotide-binding</keyword>
<evidence type="ECO:0000256" key="5">
    <source>
        <dbReference type="ARBA" id="ARBA00023235"/>
    </source>
</evidence>
<evidence type="ECO:0000313" key="12">
    <source>
        <dbReference type="EnsemblMetazoa" id="XP_019857042.1"/>
    </source>
</evidence>
<dbReference type="SUPFAM" id="SSF46785">
    <property type="entry name" value="Winged helix' DNA-binding domain"/>
    <property type="match status" value="1"/>
</dbReference>
<feature type="domain" description="SEC63" evidence="11">
    <location>
        <begin position="160"/>
        <end position="477"/>
    </location>
</feature>
<keyword evidence="5" id="KW-0413">Isomerase</keyword>
<feature type="compositionally biased region" description="Low complexity" evidence="10">
    <location>
        <begin position="781"/>
        <end position="798"/>
    </location>
</feature>
<feature type="compositionally biased region" description="Basic and acidic residues" evidence="10">
    <location>
        <begin position="651"/>
        <end position="663"/>
    </location>
</feature>
<feature type="region of interest" description="Disordered" evidence="10">
    <location>
        <begin position="775"/>
        <end position="808"/>
    </location>
</feature>
<feature type="region of interest" description="Disordered" evidence="10">
    <location>
        <begin position="737"/>
        <end position="759"/>
    </location>
</feature>
<dbReference type="FunFam" id="1.10.3380.10:FF:000006">
    <property type="entry name" value="probable ATP-dependent DNA helicase HFM1 isoform X1"/>
    <property type="match status" value="1"/>
</dbReference>
<evidence type="ECO:0000256" key="1">
    <source>
        <dbReference type="ARBA" id="ARBA00022741"/>
    </source>
</evidence>
<keyword evidence="2" id="KW-0378">Hydrolase</keyword>
<keyword evidence="3" id="KW-0347">Helicase</keyword>
<name>A0AAN0JJU6_AMPQE</name>
<dbReference type="Gene3D" id="3.40.50.300">
    <property type="entry name" value="P-loop containing nucleotide triphosphate hydrolases"/>
    <property type="match status" value="1"/>
</dbReference>
<dbReference type="Pfam" id="PF02889">
    <property type="entry name" value="Sec63"/>
    <property type="match status" value="1"/>
</dbReference>
<dbReference type="PANTHER" id="PTHR47835">
    <property type="entry name" value="HFM1, ATP DEPENDENT DNA HELICASE HOMOLOG"/>
    <property type="match status" value="1"/>
</dbReference>
<dbReference type="InterPro" id="IPR027417">
    <property type="entry name" value="P-loop_NTPase"/>
</dbReference>
<dbReference type="Pfam" id="PF23445">
    <property type="entry name" value="WHD_SNRNP200"/>
    <property type="match status" value="1"/>
</dbReference>
<dbReference type="InterPro" id="IPR052247">
    <property type="entry name" value="Meiotic_Crossover_Helicase"/>
</dbReference>
<dbReference type="SMART" id="SM00973">
    <property type="entry name" value="Sec63"/>
    <property type="match status" value="1"/>
</dbReference>
<reference evidence="12" key="2">
    <citation type="submission" date="2024-06" db="UniProtKB">
        <authorList>
            <consortium name="EnsemblMetazoa"/>
        </authorList>
    </citation>
    <scope>IDENTIFICATION</scope>
</reference>
<dbReference type="InterPro" id="IPR036390">
    <property type="entry name" value="WH_DNA-bd_sf"/>
</dbReference>
<dbReference type="PANTHER" id="PTHR47835:SF3">
    <property type="entry name" value="HELICASE FOR MEIOSIS 1"/>
    <property type="match status" value="1"/>
</dbReference>
<dbReference type="InterPro" id="IPR004179">
    <property type="entry name" value="Sec63-dom"/>
</dbReference>
<dbReference type="SUPFAM" id="SSF52540">
    <property type="entry name" value="P-loop containing nucleoside triphosphate hydrolases"/>
    <property type="match status" value="1"/>
</dbReference>
<evidence type="ECO:0000256" key="6">
    <source>
        <dbReference type="ARBA" id="ARBA00023254"/>
    </source>
</evidence>
<evidence type="ECO:0000259" key="11">
    <source>
        <dbReference type="SMART" id="SM00973"/>
    </source>
</evidence>
<dbReference type="Gene3D" id="1.10.10.10">
    <property type="entry name" value="Winged helix-like DNA-binding domain superfamily/Winged helix DNA-binding domain"/>
    <property type="match status" value="1"/>
</dbReference>
<dbReference type="GO" id="GO:0043138">
    <property type="term" value="F:3'-5' DNA helicase activity"/>
    <property type="evidence" value="ECO:0007669"/>
    <property type="project" value="UniProtKB-EC"/>
</dbReference>
<dbReference type="EnsemblMetazoa" id="XM_020001483.1">
    <property type="protein sequence ID" value="XP_019857042.1"/>
    <property type="gene ID" value="LOC100641437"/>
</dbReference>
<dbReference type="GeneID" id="100641437"/>
<protein>
    <recommendedName>
        <fullName evidence="8">DNA 3'-5' helicase</fullName>
        <ecNumber evidence="8">5.6.2.4</ecNumber>
    </recommendedName>
</protein>
<reference evidence="13" key="1">
    <citation type="journal article" date="2010" name="Nature">
        <title>The Amphimedon queenslandica genome and the evolution of animal complexity.</title>
        <authorList>
            <person name="Srivastava M."/>
            <person name="Simakov O."/>
            <person name="Chapman J."/>
            <person name="Fahey B."/>
            <person name="Gauthier M.E."/>
            <person name="Mitros T."/>
            <person name="Richards G.S."/>
            <person name="Conaco C."/>
            <person name="Dacre M."/>
            <person name="Hellsten U."/>
            <person name="Larroux C."/>
            <person name="Putnam N.H."/>
            <person name="Stanke M."/>
            <person name="Adamska M."/>
            <person name="Darling A."/>
            <person name="Degnan S.M."/>
            <person name="Oakley T.H."/>
            <person name="Plachetzki D.C."/>
            <person name="Zhai Y."/>
            <person name="Adamski M."/>
            <person name="Calcino A."/>
            <person name="Cummins S.F."/>
            <person name="Goodstein D.M."/>
            <person name="Harris C."/>
            <person name="Jackson D.J."/>
            <person name="Leys S.P."/>
            <person name="Shu S."/>
            <person name="Woodcroft B.J."/>
            <person name="Vervoort M."/>
            <person name="Kosik K.S."/>
            <person name="Manning G."/>
            <person name="Degnan B.M."/>
            <person name="Rokhsar D.S."/>
        </authorList>
    </citation>
    <scope>NUCLEOTIDE SEQUENCE [LARGE SCALE GENOMIC DNA]</scope>
</reference>
<evidence type="ECO:0000256" key="7">
    <source>
        <dbReference type="ARBA" id="ARBA00034617"/>
    </source>
</evidence>
<dbReference type="RefSeq" id="XP_019857042.1">
    <property type="nucleotide sequence ID" value="XM_020001483.1"/>
</dbReference>
<organism evidence="12 13">
    <name type="scientific">Amphimedon queenslandica</name>
    <name type="common">Sponge</name>
    <dbReference type="NCBI Taxonomy" id="400682"/>
    <lineage>
        <taxon>Eukaryota</taxon>
        <taxon>Metazoa</taxon>
        <taxon>Porifera</taxon>
        <taxon>Demospongiae</taxon>
        <taxon>Heteroscleromorpha</taxon>
        <taxon>Haplosclerida</taxon>
        <taxon>Niphatidae</taxon>
        <taxon>Amphimedon</taxon>
    </lineage>
</organism>
<evidence type="ECO:0000256" key="9">
    <source>
        <dbReference type="ARBA" id="ARBA00048988"/>
    </source>
</evidence>
<keyword evidence="13" id="KW-1185">Reference proteome</keyword>
<feature type="region of interest" description="Disordered" evidence="10">
    <location>
        <begin position="633"/>
        <end position="668"/>
    </location>
</feature>
<feature type="compositionally biased region" description="Low complexity" evidence="10">
    <location>
        <begin position="633"/>
        <end position="643"/>
    </location>
</feature>
<keyword evidence="4" id="KW-0067">ATP-binding</keyword>
<dbReference type="AlphaFoldDB" id="A0AAN0JJU6"/>
<evidence type="ECO:0000256" key="4">
    <source>
        <dbReference type="ARBA" id="ARBA00022840"/>
    </source>
</evidence>
<sequence length="819" mass="91820">MGVNLPAHLVVIKSTLHYIGGMFTEYTESQILQMIGRAGRPQFDTTATAVILTRYSTKSKYEALLSGSQVIESNLHSHLIEHLNAEVVLCTITDVSIALEWLKSTFLYTRIKKNPKHYNIPENLPAEILEEKLQEMCLKDLRMLENCGLINMEDGFSLVPTDIGRLMARYYVAFESMKRFLGLKGSETLGELVEELSKCEEFQDVRLRMNEKRILNQLNKDKHRITIRYPMNGRIKSTDMKVNCLLQATLGCLQITEFSLNQDTQKIFRSASRLCRCYMELVLLGTNYTALVNGVTLHKCIQARLWEDSKYVVKQLDKIGLALSTTLVNAGITSFNKLLEKNPRELELIVNRHPPFGNQVREAASKLPSYSINIEQIQSSSVRHSEVEILVTLLLVNHQILRDTGSTSGPSHTSLLLIGNESNEILLKQKIIDSQLLSTGSWTKRLTVSESRKGPKLKVSCISMEYVGIDAHKDFIPTYSRPLFNTVSQHGGIEPKEEPQASLNVTNTKSKGKSGPKSRQKLCNHRCINKAVCGHDCCKYGVNTNSNGNITDACSTSVPSSSLQVGTPMKRKQKAGEMAEHVSDLRNRMSSIPPTPGVKRLKVTSSNYRDYLSPRDNMKRDFSYVPKTKLPPSFSLSFPGPSSYDDSGPLQRERERGEVIVERDSEEDSVSFYDPDLFTMYDDFSDDDFSPPPLPPSLPKLGPLKIPAQLEPVPTLQQPGPSTWQPVSPPWQPDVTPSDYDTNLKGSKTFDKEVKTKRPSCQRNILHELNYVSSGMDKKVSPPTSSSSSNLLPFFTSSAKNNSQTDENDVFGEVFDGLF</sequence>
<dbReference type="InterPro" id="IPR057842">
    <property type="entry name" value="WH_MER3"/>
</dbReference>
<dbReference type="GO" id="GO:0005524">
    <property type="term" value="F:ATP binding"/>
    <property type="evidence" value="ECO:0007669"/>
    <property type="project" value="UniProtKB-KW"/>
</dbReference>
<dbReference type="FunFam" id="1.10.10.10:FF:000012">
    <property type="entry name" value="U5 small nuclear ribonucleoprotein helicase"/>
    <property type="match status" value="1"/>
</dbReference>
<dbReference type="GO" id="GO:0016787">
    <property type="term" value="F:hydrolase activity"/>
    <property type="evidence" value="ECO:0007669"/>
    <property type="project" value="UniProtKB-KW"/>
</dbReference>
<keyword evidence="6" id="KW-0469">Meiosis</keyword>
<dbReference type="InterPro" id="IPR036388">
    <property type="entry name" value="WH-like_DNA-bd_sf"/>
</dbReference>
<evidence type="ECO:0000313" key="13">
    <source>
        <dbReference type="Proteomes" id="UP000007879"/>
    </source>
</evidence>
<evidence type="ECO:0000256" key="8">
    <source>
        <dbReference type="ARBA" id="ARBA00034808"/>
    </source>
</evidence>
<comment type="catalytic activity">
    <reaction evidence="9">
        <text>ATP + H2O = ADP + phosphate + H(+)</text>
        <dbReference type="Rhea" id="RHEA:13065"/>
        <dbReference type="ChEBI" id="CHEBI:15377"/>
        <dbReference type="ChEBI" id="CHEBI:15378"/>
        <dbReference type="ChEBI" id="CHEBI:30616"/>
        <dbReference type="ChEBI" id="CHEBI:43474"/>
        <dbReference type="ChEBI" id="CHEBI:456216"/>
        <dbReference type="EC" id="5.6.2.4"/>
    </reaction>
</comment>